<evidence type="ECO:0000313" key="2">
    <source>
        <dbReference type="Proteomes" id="UP000609531"/>
    </source>
</evidence>
<dbReference type="EMBL" id="JAEKJA010000009">
    <property type="protein sequence ID" value="MBJ3776391.1"/>
    <property type="molecule type" value="Genomic_DNA"/>
</dbReference>
<sequence>MATLAANEPRNFVAGDETEFPVIASDIIYEGAAVGENAAGYSRPLVAGDPFQGFAVAKVDNATGAAGDKRVTVRRKGLIRLTVAGASAITANDGSKVYAADDNTFTLTAGSNSLIGVVARWDASTDCIVHFDADAVALR</sequence>
<comment type="caution">
    <text evidence="1">The sequence shown here is derived from an EMBL/GenBank/DDBJ whole genome shotgun (WGS) entry which is preliminary data.</text>
</comment>
<name>A0A934IPP7_9HYPH</name>
<keyword evidence="2" id="KW-1185">Reference proteome</keyword>
<organism evidence="1 2">
    <name type="scientific">Acuticoccus mangrovi</name>
    <dbReference type="NCBI Taxonomy" id="2796142"/>
    <lineage>
        <taxon>Bacteria</taxon>
        <taxon>Pseudomonadati</taxon>
        <taxon>Pseudomonadota</taxon>
        <taxon>Alphaproteobacteria</taxon>
        <taxon>Hyphomicrobiales</taxon>
        <taxon>Amorphaceae</taxon>
        <taxon>Acuticoccus</taxon>
    </lineage>
</organism>
<accession>A0A934IPP7</accession>
<dbReference type="AlphaFoldDB" id="A0A934IPP7"/>
<proteinExistence type="predicted"/>
<protein>
    <submittedName>
        <fullName evidence="1">Uncharacterized protein</fullName>
    </submittedName>
</protein>
<dbReference type="Proteomes" id="UP000609531">
    <property type="component" value="Unassembled WGS sequence"/>
</dbReference>
<dbReference type="RefSeq" id="WP_198882297.1">
    <property type="nucleotide sequence ID" value="NZ_JAEKJA010000009.1"/>
</dbReference>
<evidence type="ECO:0000313" key="1">
    <source>
        <dbReference type="EMBL" id="MBJ3776391.1"/>
    </source>
</evidence>
<gene>
    <name evidence="1" type="ORF">JCR33_11860</name>
</gene>
<reference evidence="1" key="1">
    <citation type="submission" date="2020-12" db="EMBL/GenBank/DDBJ databases">
        <title>Bacterial taxonomy.</title>
        <authorList>
            <person name="Pan X."/>
        </authorList>
    </citation>
    <scope>NUCLEOTIDE SEQUENCE</scope>
    <source>
        <strain evidence="1">B2012</strain>
    </source>
</reference>